<keyword evidence="2" id="KW-0472">Membrane</keyword>
<feature type="transmembrane region" description="Helical" evidence="2">
    <location>
        <begin position="472"/>
        <end position="490"/>
    </location>
</feature>
<feature type="transmembrane region" description="Helical" evidence="2">
    <location>
        <begin position="173"/>
        <end position="196"/>
    </location>
</feature>
<dbReference type="AlphaFoldDB" id="A0A1G8CJM5"/>
<feature type="transmembrane region" description="Helical" evidence="2">
    <location>
        <begin position="502"/>
        <end position="523"/>
    </location>
</feature>
<organism evidence="3 4">
    <name type="scientific">Agrococcus jejuensis</name>
    <dbReference type="NCBI Taxonomy" id="399736"/>
    <lineage>
        <taxon>Bacteria</taxon>
        <taxon>Bacillati</taxon>
        <taxon>Actinomycetota</taxon>
        <taxon>Actinomycetes</taxon>
        <taxon>Micrococcales</taxon>
        <taxon>Microbacteriaceae</taxon>
        <taxon>Agrococcus</taxon>
    </lineage>
</organism>
<dbReference type="EMBL" id="LT629695">
    <property type="protein sequence ID" value="SDH45393.1"/>
    <property type="molecule type" value="Genomic_DNA"/>
</dbReference>
<gene>
    <name evidence="3" type="ORF">SAMN04489720_1307</name>
</gene>
<evidence type="ECO:0000256" key="1">
    <source>
        <dbReference type="SAM" id="MobiDB-lite"/>
    </source>
</evidence>
<keyword evidence="4" id="KW-1185">Reference proteome</keyword>
<reference evidence="4" key="1">
    <citation type="submission" date="2016-10" db="EMBL/GenBank/DDBJ databases">
        <authorList>
            <person name="Varghese N."/>
            <person name="Submissions S."/>
        </authorList>
    </citation>
    <scope>NUCLEOTIDE SEQUENCE [LARGE SCALE GENOMIC DNA]</scope>
    <source>
        <strain evidence="4">DSM 22002</strain>
    </source>
</reference>
<evidence type="ECO:0000313" key="4">
    <source>
        <dbReference type="Proteomes" id="UP000198822"/>
    </source>
</evidence>
<accession>A0A1G8CJM5</accession>
<feature type="transmembrane region" description="Helical" evidence="2">
    <location>
        <begin position="400"/>
        <end position="424"/>
    </location>
</feature>
<dbReference type="Proteomes" id="UP000198822">
    <property type="component" value="Chromosome I"/>
</dbReference>
<sequence length="714" mass="75802">MDARGTPPQRPPGEGSPWPHRAVQQGMPPQGRPGMQPPPHGQPGGWPGPQQPPPSPAYGAPQQHPHQQPHQPPPSPAYGMPTGAIPQQRQPHPSAPRPPRRASDSRTTVSRVLRAWWAGRIRRLVPRGVPWTAVAFTVVLLAAWALFADILLTPGVVQEYPGEAPSRAWGHDFIGWIALQVTFGLGAGSTAMLMLVSTPRLRWVGVAVTVASTAITLHLVLSGPGQPLPFVAGVAASGVVSAALAVLAALLPAPRVHLAVGSGFALAIQWGVVTWAGIVEPEPWVFLRSWIDLAFPVLLAVGFLAMLAVAVYAQQMHARADRIGRRILVASWAPIVAAAIALVIVLVRMGPLARLFGEYDGNLWGYATVWSSWPHAIVAGGLVVWLVARSSTRPLRPRGHVLTILVLAAMAGISLLAFGLVHVLGIVAPDGDFVDPVFQFTLTYANFLALAFTAVLLVPLLVPWFRRSTGRVGALVAIVVAVPLQLWFIMTIDLRLPFSRIAAAPSQIVLVILVAVLVLATWGAIRGRDVVDRHLLLRLAIVPLATAHAGQLLPGIWKDDFEQASIVVLSLVGLLVLGAPRTGTKEGNAQAMVSPFAAQVLVLGSVIVARTMGQLTDDETTTIAVLYMTIPIAAVLCCRLEDPSDGWTQRASTVDLQTMRRAPGPVVAVSGGWGGSPTGPVPQPWGGQPGPGPAGPPQQPWPPHPPHSPQPPRR</sequence>
<feature type="transmembrane region" description="Helical" evidence="2">
    <location>
        <begin position="258"/>
        <end position="278"/>
    </location>
</feature>
<evidence type="ECO:0000256" key="2">
    <source>
        <dbReference type="SAM" id="Phobius"/>
    </source>
</evidence>
<protein>
    <submittedName>
        <fullName evidence="3">Uncharacterized protein</fullName>
    </submittedName>
</protein>
<feature type="transmembrane region" description="Helical" evidence="2">
    <location>
        <begin position="535"/>
        <end position="557"/>
    </location>
</feature>
<feature type="transmembrane region" description="Helical" evidence="2">
    <location>
        <begin position="227"/>
        <end position="251"/>
    </location>
</feature>
<feature type="compositionally biased region" description="Low complexity" evidence="1">
    <location>
        <begin position="57"/>
        <end position="69"/>
    </location>
</feature>
<dbReference type="STRING" id="399736.SAMN04489720_1307"/>
<proteinExistence type="predicted"/>
<keyword evidence="2" id="KW-0812">Transmembrane</keyword>
<evidence type="ECO:0000313" key="3">
    <source>
        <dbReference type="EMBL" id="SDH45393.1"/>
    </source>
</evidence>
<feature type="transmembrane region" description="Helical" evidence="2">
    <location>
        <begin position="367"/>
        <end position="388"/>
    </location>
</feature>
<feature type="region of interest" description="Disordered" evidence="1">
    <location>
        <begin position="668"/>
        <end position="714"/>
    </location>
</feature>
<feature type="compositionally biased region" description="Low complexity" evidence="1">
    <location>
        <begin position="24"/>
        <end position="34"/>
    </location>
</feature>
<feature type="transmembrane region" description="Helical" evidence="2">
    <location>
        <begin position="129"/>
        <end position="153"/>
    </location>
</feature>
<feature type="transmembrane region" description="Helical" evidence="2">
    <location>
        <begin position="563"/>
        <end position="579"/>
    </location>
</feature>
<feature type="transmembrane region" description="Helical" evidence="2">
    <location>
        <begin position="444"/>
        <end position="465"/>
    </location>
</feature>
<feature type="transmembrane region" description="Helical" evidence="2">
    <location>
        <begin position="591"/>
        <end position="609"/>
    </location>
</feature>
<feature type="transmembrane region" description="Helical" evidence="2">
    <location>
        <begin position="203"/>
        <end position="221"/>
    </location>
</feature>
<name>A0A1G8CJM5_9MICO</name>
<feature type="compositionally biased region" description="Pro residues" evidence="1">
    <location>
        <begin position="690"/>
        <end position="714"/>
    </location>
</feature>
<feature type="transmembrane region" description="Helical" evidence="2">
    <location>
        <begin position="325"/>
        <end position="347"/>
    </location>
</feature>
<feature type="region of interest" description="Disordered" evidence="1">
    <location>
        <begin position="1"/>
        <end position="108"/>
    </location>
</feature>
<feature type="transmembrane region" description="Helical" evidence="2">
    <location>
        <begin position="290"/>
        <end position="313"/>
    </location>
</feature>
<feature type="transmembrane region" description="Helical" evidence="2">
    <location>
        <begin position="621"/>
        <end position="640"/>
    </location>
</feature>
<keyword evidence="2" id="KW-1133">Transmembrane helix</keyword>